<dbReference type="PROSITE" id="PS51257">
    <property type="entry name" value="PROKAR_LIPOPROTEIN"/>
    <property type="match status" value="1"/>
</dbReference>
<accession>A0A1N6NHA7</accession>
<dbReference type="Proteomes" id="UP000186235">
    <property type="component" value="Unassembled WGS sequence"/>
</dbReference>
<keyword evidence="2" id="KW-1185">Reference proteome</keyword>
<sequence length="161" mass="17708">MRQRRTTAVLCTIADGASPGTVAAACRGALLALRDRVARLQVDVYSDEPWPPDATDAVHALEELCRARRGRLARRFGWEPPISLELDPRDDRELDLALAVAPFTICGSGFDEHWTLLWDVNDTGTSVSFLLLPHELDAVRSHVARSGGRPEDVVVLGDRRG</sequence>
<evidence type="ECO:0000313" key="2">
    <source>
        <dbReference type="Proteomes" id="UP000186235"/>
    </source>
</evidence>
<dbReference type="RefSeq" id="WP_076403629.1">
    <property type="nucleotide sequence ID" value="NZ_FTMI01000001.1"/>
</dbReference>
<dbReference type="EMBL" id="FTMI01000001">
    <property type="protein sequence ID" value="SIP91454.1"/>
    <property type="molecule type" value="Genomic_DNA"/>
</dbReference>
<name>A0A1N6NHA7_9MICO</name>
<gene>
    <name evidence="1" type="ORF">SAMN05518682_0478</name>
</gene>
<evidence type="ECO:0000313" key="1">
    <source>
        <dbReference type="EMBL" id="SIP91454.1"/>
    </source>
</evidence>
<reference evidence="2" key="1">
    <citation type="submission" date="2017-01" db="EMBL/GenBank/DDBJ databases">
        <authorList>
            <person name="Varghese N."/>
            <person name="Submissions S."/>
        </authorList>
    </citation>
    <scope>NUCLEOTIDE SEQUENCE [LARGE SCALE GENOMIC DNA]</scope>
    <source>
        <strain evidence="2">3bp</strain>
    </source>
</reference>
<protein>
    <submittedName>
        <fullName evidence="1">Uncharacterized protein</fullName>
    </submittedName>
</protein>
<proteinExistence type="predicted"/>
<dbReference type="AlphaFoldDB" id="A0A1N6NHA7"/>
<organism evidence="1 2">
    <name type="scientific">Cellulosimicrobium aquatile</name>
    <dbReference type="NCBI Taxonomy" id="1612203"/>
    <lineage>
        <taxon>Bacteria</taxon>
        <taxon>Bacillati</taxon>
        <taxon>Actinomycetota</taxon>
        <taxon>Actinomycetes</taxon>
        <taxon>Micrococcales</taxon>
        <taxon>Promicromonosporaceae</taxon>
        <taxon>Cellulosimicrobium</taxon>
    </lineage>
</organism>